<dbReference type="PANTHER" id="PTHR43124">
    <property type="entry name" value="PURINE EFFLUX PUMP PBUE"/>
    <property type="match status" value="1"/>
</dbReference>
<dbReference type="SUPFAM" id="SSF103473">
    <property type="entry name" value="MFS general substrate transporter"/>
    <property type="match status" value="1"/>
</dbReference>
<feature type="transmembrane region" description="Helical" evidence="6">
    <location>
        <begin position="46"/>
        <end position="66"/>
    </location>
</feature>
<dbReference type="RefSeq" id="WP_331931871.1">
    <property type="nucleotide sequence ID" value="NZ_JBEPLU010000002.1"/>
</dbReference>
<feature type="transmembrane region" description="Helical" evidence="6">
    <location>
        <begin position="213"/>
        <end position="232"/>
    </location>
</feature>
<organism evidence="7 8">
    <name type="scientific">Phenylobacterium koreense</name>
    <dbReference type="NCBI Taxonomy" id="266125"/>
    <lineage>
        <taxon>Bacteria</taxon>
        <taxon>Pseudomonadati</taxon>
        <taxon>Pseudomonadota</taxon>
        <taxon>Alphaproteobacteria</taxon>
        <taxon>Caulobacterales</taxon>
        <taxon>Caulobacteraceae</taxon>
        <taxon>Phenylobacterium</taxon>
    </lineage>
</organism>
<dbReference type="PANTHER" id="PTHR43124:SF3">
    <property type="entry name" value="CHLORAMPHENICOL EFFLUX PUMP RV0191"/>
    <property type="match status" value="1"/>
</dbReference>
<dbReference type="Gene3D" id="1.20.1250.20">
    <property type="entry name" value="MFS general substrate transporter like domains"/>
    <property type="match status" value="1"/>
</dbReference>
<feature type="transmembrane region" description="Helical" evidence="6">
    <location>
        <begin position="103"/>
        <end position="129"/>
    </location>
</feature>
<keyword evidence="3 6" id="KW-0812">Transmembrane</keyword>
<evidence type="ECO:0000313" key="7">
    <source>
        <dbReference type="EMBL" id="MET3527299.1"/>
    </source>
</evidence>
<evidence type="ECO:0000256" key="2">
    <source>
        <dbReference type="ARBA" id="ARBA00022475"/>
    </source>
</evidence>
<sequence>MSGEPTHSRARQATITLVLGLGQTVAFASSYYLMGVMADPLAADLGLSPAVVFGLMSGALAISPLLSPATGRWIDARGGKPVLLASNLVFALALGLLAASPNLIVLCLAMLALGIGMTIGMYGTPFAILVSLYGEGARRPITAVALLGGLGSALGWPLTGHLIETYGWRGACLAWALVHLAVCFPIVALVTPRPAPRPAQGKSPHGAVAWDRRMVQLAILFACAWFISSAMANHLPRLLAAIGLPVAKAAAVAGLVGVAAVSVRFAEFTVLRKAPPLISTRIATLMHPLGATAVAVLGPGAASLLALGQGAGNGMLTVAKGVLPLSLYGPENYAYRSALLSQPAQVLQIGGPALYALALAESPKVALTLSSGLCLVMFAMTFGLQAASQSKKEQAAA</sequence>
<keyword evidence="5 6" id="KW-0472">Membrane</keyword>
<evidence type="ECO:0000256" key="4">
    <source>
        <dbReference type="ARBA" id="ARBA00022989"/>
    </source>
</evidence>
<feature type="transmembrane region" description="Helical" evidence="6">
    <location>
        <begin position="12"/>
        <end position="34"/>
    </location>
</feature>
<evidence type="ECO:0000256" key="5">
    <source>
        <dbReference type="ARBA" id="ARBA00023136"/>
    </source>
</evidence>
<feature type="transmembrane region" description="Helical" evidence="6">
    <location>
        <begin position="238"/>
        <end position="261"/>
    </location>
</feature>
<evidence type="ECO:0000313" key="8">
    <source>
        <dbReference type="Proteomes" id="UP001549110"/>
    </source>
</evidence>
<dbReference type="Proteomes" id="UP001549110">
    <property type="component" value="Unassembled WGS sequence"/>
</dbReference>
<dbReference type="EMBL" id="JBEPLU010000002">
    <property type="protein sequence ID" value="MET3527299.1"/>
    <property type="molecule type" value="Genomic_DNA"/>
</dbReference>
<evidence type="ECO:0000256" key="1">
    <source>
        <dbReference type="ARBA" id="ARBA00004651"/>
    </source>
</evidence>
<dbReference type="InterPro" id="IPR050189">
    <property type="entry name" value="MFS_Efflux_Transporters"/>
</dbReference>
<dbReference type="InterPro" id="IPR036259">
    <property type="entry name" value="MFS_trans_sf"/>
</dbReference>
<keyword evidence="2" id="KW-1003">Cell membrane</keyword>
<protein>
    <submittedName>
        <fullName evidence="7">MFS family permease</fullName>
    </submittedName>
</protein>
<feature type="transmembrane region" description="Helical" evidence="6">
    <location>
        <begin position="166"/>
        <end position="192"/>
    </location>
</feature>
<keyword evidence="8" id="KW-1185">Reference proteome</keyword>
<comment type="subcellular location">
    <subcellularLocation>
        <location evidence="1">Cell membrane</location>
        <topology evidence="1">Multi-pass membrane protein</topology>
    </subcellularLocation>
</comment>
<dbReference type="Pfam" id="PF07690">
    <property type="entry name" value="MFS_1"/>
    <property type="match status" value="1"/>
</dbReference>
<comment type="caution">
    <text evidence="7">The sequence shown here is derived from an EMBL/GenBank/DDBJ whole genome shotgun (WGS) entry which is preliminary data.</text>
</comment>
<accession>A0ABV2EJT0</accession>
<feature type="transmembrane region" description="Helical" evidence="6">
    <location>
        <begin position="365"/>
        <end position="384"/>
    </location>
</feature>
<keyword evidence="4 6" id="KW-1133">Transmembrane helix</keyword>
<feature type="transmembrane region" description="Helical" evidence="6">
    <location>
        <begin position="141"/>
        <end position="160"/>
    </location>
</feature>
<gene>
    <name evidence="7" type="ORF">ABID41_002417</name>
</gene>
<feature type="transmembrane region" description="Helical" evidence="6">
    <location>
        <begin position="282"/>
        <end position="307"/>
    </location>
</feature>
<evidence type="ECO:0000256" key="6">
    <source>
        <dbReference type="SAM" id="Phobius"/>
    </source>
</evidence>
<reference evidence="7 8" key="1">
    <citation type="submission" date="2024-06" db="EMBL/GenBank/DDBJ databases">
        <title>Genomic Encyclopedia of Type Strains, Phase IV (KMG-IV): sequencing the most valuable type-strain genomes for metagenomic binning, comparative biology and taxonomic classification.</title>
        <authorList>
            <person name="Goeker M."/>
        </authorList>
    </citation>
    <scope>NUCLEOTIDE SEQUENCE [LARGE SCALE GENOMIC DNA]</scope>
    <source>
        <strain evidence="7 8">DSM 17809</strain>
    </source>
</reference>
<name>A0ABV2EJT0_9CAUL</name>
<dbReference type="InterPro" id="IPR011701">
    <property type="entry name" value="MFS"/>
</dbReference>
<evidence type="ECO:0000256" key="3">
    <source>
        <dbReference type="ARBA" id="ARBA00022692"/>
    </source>
</evidence>
<proteinExistence type="predicted"/>